<dbReference type="PANTHER" id="PTHR23088:SF50">
    <property type="entry name" value="HYDROLASE YHCX"/>
    <property type="match status" value="1"/>
</dbReference>
<keyword evidence="4" id="KW-1185">Reference proteome</keyword>
<dbReference type="PROSITE" id="PS51186">
    <property type="entry name" value="GNAT"/>
    <property type="match status" value="1"/>
</dbReference>
<evidence type="ECO:0000313" key="4">
    <source>
        <dbReference type="Proteomes" id="UP000323324"/>
    </source>
</evidence>
<dbReference type="GO" id="GO:0016787">
    <property type="term" value="F:hydrolase activity"/>
    <property type="evidence" value="ECO:0007669"/>
    <property type="project" value="UniProtKB-KW"/>
</dbReference>
<dbReference type="Gene3D" id="3.60.110.10">
    <property type="entry name" value="Carbon-nitrogen hydrolase"/>
    <property type="match status" value="1"/>
</dbReference>
<dbReference type="InterPro" id="IPR000182">
    <property type="entry name" value="GNAT_dom"/>
</dbReference>
<keyword evidence="3" id="KW-0378">Hydrolase</keyword>
<feature type="domain" description="N-acetyltransferase" evidence="2">
    <location>
        <begin position="7"/>
        <end position="167"/>
    </location>
</feature>
<dbReference type="InterPro" id="IPR036526">
    <property type="entry name" value="C-N_Hydrolase_sf"/>
</dbReference>
<dbReference type="EMBL" id="VSKM01000006">
    <property type="protein sequence ID" value="TYB74439.1"/>
    <property type="molecule type" value="Genomic_DNA"/>
</dbReference>
<dbReference type="Pfam" id="PF00795">
    <property type="entry name" value="CN_hydrolase"/>
    <property type="match status" value="1"/>
</dbReference>
<organism evidence="3 4">
    <name type="scientific">Bizionia saleffrena</name>
    <dbReference type="NCBI Taxonomy" id="291189"/>
    <lineage>
        <taxon>Bacteria</taxon>
        <taxon>Pseudomonadati</taxon>
        <taxon>Bacteroidota</taxon>
        <taxon>Flavobacteriia</taxon>
        <taxon>Flavobacteriales</taxon>
        <taxon>Flavobacteriaceae</taxon>
        <taxon>Bizionia</taxon>
    </lineage>
</organism>
<comment type="caution">
    <text evidence="3">The sequence shown here is derived from an EMBL/GenBank/DDBJ whole genome shotgun (WGS) entry which is preliminary data.</text>
</comment>
<evidence type="ECO:0000313" key="3">
    <source>
        <dbReference type="EMBL" id="TYB74439.1"/>
    </source>
</evidence>
<dbReference type="SUPFAM" id="SSF56317">
    <property type="entry name" value="Carbon-nitrogen hydrolase"/>
    <property type="match status" value="1"/>
</dbReference>
<dbReference type="Pfam" id="PF00583">
    <property type="entry name" value="Acetyltransf_1"/>
    <property type="match status" value="1"/>
</dbReference>
<dbReference type="Proteomes" id="UP000323324">
    <property type="component" value="Unassembled WGS sequence"/>
</dbReference>
<dbReference type="AlphaFoldDB" id="A0A8H2LCT1"/>
<proteinExistence type="predicted"/>
<dbReference type="RefSeq" id="WP_148369636.1">
    <property type="nucleotide sequence ID" value="NZ_VSKM01000006.1"/>
</dbReference>
<feature type="domain" description="CN hydrolase" evidence="1">
    <location>
        <begin position="223"/>
        <end position="478"/>
    </location>
</feature>
<dbReference type="InterPro" id="IPR003010">
    <property type="entry name" value="C-N_Hydrolase"/>
</dbReference>
<evidence type="ECO:0000259" key="2">
    <source>
        <dbReference type="PROSITE" id="PS51186"/>
    </source>
</evidence>
<dbReference type="PROSITE" id="PS50263">
    <property type="entry name" value="CN_HYDROLASE"/>
    <property type="match status" value="1"/>
</dbReference>
<dbReference type="InterPro" id="IPR016181">
    <property type="entry name" value="Acyl_CoA_acyltransferase"/>
</dbReference>
<reference evidence="3 4" key="1">
    <citation type="submission" date="2019-08" db="EMBL/GenBank/DDBJ databases">
        <title>Genomes of Antarctic Bizionia species.</title>
        <authorList>
            <person name="Bowman J.P."/>
        </authorList>
    </citation>
    <scope>NUCLEOTIDE SEQUENCE [LARGE SCALE GENOMIC DNA]</scope>
    <source>
        <strain evidence="3 4">HFD</strain>
    </source>
</reference>
<name>A0A8H2LCT1_9FLAO</name>
<gene>
    <name evidence="3" type="ORF">ES676_07115</name>
</gene>
<protein>
    <submittedName>
        <fullName evidence="3">Carbon-nitrogen hydrolase family protein</fullName>
    </submittedName>
</protein>
<dbReference type="PANTHER" id="PTHR23088">
    <property type="entry name" value="NITRILASE-RELATED"/>
    <property type="match status" value="1"/>
</dbReference>
<dbReference type="Gene3D" id="3.40.630.30">
    <property type="match status" value="1"/>
</dbReference>
<dbReference type="CDD" id="cd07574">
    <property type="entry name" value="nitrilase_Rim1_like"/>
    <property type="match status" value="1"/>
</dbReference>
<dbReference type="SUPFAM" id="SSF55729">
    <property type="entry name" value="Acyl-CoA N-acyltransferases (Nat)"/>
    <property type="match status" value="1"/>
</dbReference>
<dbReference type="GO" id="GO:0016747">
    <property type="term" value="F:acyltransferase activity, transferring groups other than amino-acyl groups"/>
    <property type="evidence" value="ECO:0007669"/>
    <property type="project" value="InterPro"/>
</dbReference>
<sequence length="507" mass="58309">MEDIENIELEYLKIEDYQELKEAMIESYSTMPDAFWKEHHIQKLIDIYPEGQVVIKINNQIAGCALSIIVDYNKLDNHHTYKDITGNDTFTTHKPDGDVIYGIDVFIRPRFRGLRLGRRLYDYRKELCERSNLRGLAFGGRIPNFHKYSDTLTPKQYLDKVKSKEINDPVLNFQISNDFHPTRVLKNYLKGDKSSGDYAILLEWDNIYYEKENKKASTIKTVVRLGLIQWQMRLYKDLDELMQQAEFFVDAVSGYRSDFAVFPEFFNAPLMADHNNLSTPDAVRELAKHTQEIVSRFSQLAISYNINIITGSMPEMVNEKLYNVGYLCRRDGSLERYEKLHVTPDEVKVWGMVGGNKLQTFDTDCGKIGVLICYDSEFPELSRLLADEGMDILFVPFLTDTQNGYSRVRHCAQARAIENECYVAIAGSVGNLPKVENMDIQFAQSAVLTPCDFAFPLNGIKAEATTNTEMILIADVDIDLLRNLNKHGSVKNLKDRRKDLFSLTKKE</sequence>
<accession>A0A8H2LCT1</accession>
<evidence type="ECO:0000259" key="1">
    <source>
        <dbReference type="PROSITE" id="PS50263"/>
    </source>
</evidence>